<dbReference type="PANTHER" id="PTHR21497">
    <property type="entry name" value="UBIQUITIN LIGASE E3 ALPHA-RELATED"/>
    <property type="match status" value="1"/>
</dbReference>
<feature type="coiled-coil region" evidence="2">
    <location>
        <begin position="266"/>
        <end position="298"/>
    </location>
</feature>
<name>A0A8K0JX09_LADFU</name>
<dbReference type="GO" id="GO:0005737">
    <property type="term" value="C:cytoplasm"/>
    <property type="evidence" value="ECO:0007669"/>
    <property type="project" value="TreeGrafter"/>
</dbReference>
<dbReference type="InterPro" id="IPR044046">
    <property type="entry name" value="E3_ligase_UBR-like_C"/>
</dbReference>
<comment type="similarity">
    <text evidence="1">Belongs to the E3 ubiquitin-protein ligase UBR1-like family.</text>
</comment>
<gene>
    <name evidence="5" type="ORF">J437_LFUL004074</name>
</gene>
<evidence type="ECO:0000259" key="4">
    <source>
        <dbReference type="Pfam" id="PF18995"/>
    </source>
</evidence>
<feature type="region of interest" description="Disordered" evidence="3">
    <location>
        <begin position="142"/>
        <end position="166"/>
    </location>
</feature>
<evidence type="ECO:0000256" key="1">
    <source>
        <dbReference type="RuleBase" id="RU366018"/>
    </source>
</evidence>
<reference evidence="5" key="1">
    <citation type="submission" date="2013-04" db="EMBL/GenBank/DDBJ databases">
        <authorList>
            <person name="Qu J."/>
            <person name="Murali S.C."/>
            <person name="Bandaranaike D."/>
            <person name="Bellair M."/>
            <person name="Blankenburg K."/>
            <person name="Chao H."/>
            <person name="Dinh H."/>
            <person name="Doddapaneni H."/>
            <person name="Downs B."/>
            <person name="Dugan-Rocha S."/>
            <person name="Elkadiri S."/>
            <person name="Gnanaolivu R.D."/>
            <person name="Hernandez B."/>
            <person name="Javaid M."/>
            <person name="Jayaseelan J.C."/>
            <person name="Lee S."/>
            <person name="Li M."/>
            <person name="Ming W."/>
            <person name="Munidasa M."/>
            <person name="Muniz J."/>
            <person name="Nguyen L."/>
            <person name="Ongeri F."/>
            <person name="Osuji N."/>
            <person name="Pu L.-L."/>
            <person name="Puazo M."/>
            <person name="Qu C."/>
            <person name="Quiroz J."/>
            <person name="Raj R."/>
            <person name="Weissenberger G."/>
            <person name="Xin Y."/>
            <person name="Zou X."/>
            <person name="Han Y."/>
            <person name="Richards S."/>
            <person name="Worley K."/>
            <person name="Muzny D."/>
            <person name="Gibbs R."/>
        </authorList>
    </citation>
    <scope>NUCLEOTIDE SEQUENCE</scope>
    <source>
        <strain evidence="5">Sampled in the wild</strain>
    </source>
</reference>
<dbReference type="GO" id="GO:0000151">
    <property type="term" value="C:ubiquitin ligase complex"/>
    <property type="evidence" value="ECO:0007669"/>
    <property type="project" value="TreeGrafter"/>
</dbReference>
<feature type="compositionally biased region" description="Polar residues" evidence="3">
    <location>
        <begin position="846"/>
        <end position="866"/>
    </location>
</feature>
<dbReference type="Proteomes" id="UP000792457">
    <property type="component" value="Unassembled WGS sequence"/>
</dbReference>
<feature type="region of interest" description="Disordered" evidence="3">
    <location>
        <begin position="794"/>
        <end position="868"/>
    </location>
</feature>
<evidence type="ECO:0000256" key="2">
    <source>
        <dbReference type="SAM" id="Coils"/>
    </source>
</evidence>
<comment type="caution">
    <text evidence="5">The sequence shown here is derived from an EMBL/GenBank/DDBJ whole genome shotgun (WGS) entry which is preliminary data.</text>
</comment>
<evidence type="ECO:0000313" key="6">
    <source>
        <dbReference type="Proteomes" id="UP000792457"/>
    </source>
</evidence>
<reference evidence="5" key="2">
    <citation type="submission" date="2017-10" db="EMBL/GenBank/DDBJ databases">
        <title>Ladona fulva Genome sequencing and assembly.</title>
        <authorList>
            <person name="Murali S."/>
            <person name="Richards S."/>
            <person name="Bandaranaike D."/>
            <person name="Bellair M."/>
            <person name="Blankenburg K."/>
            <person name="Chao H."/>
            <person name="Dinh H."/>
            <person name="Doddapaneni H."/>
            <person name="Dugan-Rocha S."/>
            <person name="Elkadiri S."/>
            <person name="Gnanaolivu R."/>
            <person name="Hernandez B."/>
            <person name="Skinner E."/>
            <person name="Javaid M."/>
            <person name="Lee S."/>
            <person name="Li M."/>
            <person name="Ming W."/>
            <person name="Munidasa M."/>
            <person name="Muniz J."/>
            <person name="Nguyen L."/>
            <person name="Hughes D."/>
            <person name="Osuji N."/>
            <person name="Pu L.-L."/>
            <person name="Puazo M."/>
            <person name="Qu C."/>
            <person name="Quiroz J."/>
            <person name="Raj R."/>
            <person name="Weissenberger G."/>
            <person name="Xin Y."/>
            <person name="Zou X."/>
            <person name="Han Y."/>
            <person name="Worley K."/>
            <person name="Muzny D."/>
            <person name="Gibbs R."/>
        </authorList>
    </citation>
    <scope>NUCLEOTIDE SEQUENCE</scope>
    <source>
        <strain evidence="5">Sampled in the wild</strain>
    </source>
</reference>
<dbReference type="GO" id="GO:0061630">
    <property type="term" value="F:ubiquitin protein ligase activity"/>
    <property type="evidence" value="ECO:0007669"/>
    <property type="project" value="UniProtKB-UniRule"/>
</dbReference>
<keyword evidence="1" id="KW-0863">Zinc-finger</keyword>
<dbReference type="GO" id="GO:0016567">
    <property type="term" value="P:protein ubiquitination"/>
    <property type="evidence" value="ECO:0007669"/>
    <property type="project" value="UniProtKB-UniRule"/>
</dbReference>
<keyword evidence="1" id="KW-0479">Metal-binding</keyword>
<evidence type="ECO:0000256" key="3">
    <source>
        <dbReference type="SAM" id="MobiDB-lite"/>
    </source>
</evidence>
<dbReference type="AlphaFoldDB" id="A0A8K0JX09"/>
<feature type="region of interest" description="Disordered" evidence="3">
    <location>
        <begin position="79"/>
        <end position="128"/>
    </location>
</feature>
<organism evidence="5 6">
    <name type="scientific">Ladona fulva</name>
    <name type="common">Scarce chaser dragonfly</name>
    <name type="synonym">Libellula fulva</name>
    <dbReference type="NCBI Taxonomy" id="123851"/>
    <lineage>
        <taxon>Eukaryota</taxon>
        <taxon>Metazoa</taxon>
        <taxon>Ecdysozoa</taxon>
        <taxon>Arthropoda</taxon>
        <taxon>Hexapoda</taxon>
        <taxon>Insecta</taxon>
        <taxon>Pterygota</taxon>
        <taxon>Palaeoptera</taxon>
        <taxon>Odonata</taxon>
        <taxon>Epiprocta</taxon>
        <taxon>Anisoptera</taxon>
        <taxon>Libelluloidea</taxon>
        <taxon>Libellulidae</taxon>
        <taxon>Ladona</taxon>
    </lineage>
</organism>
<proteinExistence type="inferred from homology"/>
<keyword evidence="2" id="KW-0175">Coiled coil</keyword>
<evidence type="ECO:0000313" key="5">
    <source>
        <dbReference type="EMBL" id="KAG8223709.1"/>
    </source>
</evidence>
<dbReference type="EC" id="2.3.2.27" evidence="1"/>
<dbReference type="Pfam" id="PF18995">
    <property type="entry name" value="PRT6_C"/>
    <property type="match status" value="2"/>
</dbReference>
<sequence length="1134" mass="124555">MSESAEEEVASVFMLEGGNSGSASSSFSLTTYDGGSNALVPVAPSSGGPTVSQYQPSLPSTIQRPAVLAGIEIVPMSAASASSTPTGTPTGSEMVPVMGQVTHPGSGSGSTSHQVQHNQDRQRGNPGFDQIFDRLLHEVNPGTSVTSIPSRPLITSRSSSVPGRSSTGHSFIALTSGNEIAKGNYNATPSSVEVNESIISLLLKLHSHLSGAPDSYDYDGAEARAGETGRIGDGPYFVGRLLDRICLLDSHCSSAIKETRNKLWSRKNLEEERITKEEDEKEERRRRAKERQKKLMAEFASRQRQFMENAMETEEDGSSAMDWSEDGNLLVSKQEYDCVICGQTSPSTEDRPMGLSVLVQATSVIGHKRKLSEAPILPTNDEEKLNLRQHDSLTCEFDRRVLQLSRHFASSSWLLSVNIGCEGGIHVQTCGHHLHLDCLKSYLHILRIQQRQQNLAADRGEYLCPLCRQSANSVLPLSPQLGECAAVARSWKSSMSCIISELCHLLKENPPTPSQSNLTDAMAKAMEDMTNSTYRKYSQFAHQQASPQSIFLVVSSIARTNLEVEIIQRGGTLCTPANGSSSASTSSTLSTSLIPKRSCLVPLLHVLAVHARLLAHWPAWQTLTRISGVSGSSCSPPIPSSSSRHLNRRQSDSSLLAGETCAVQLPLKIPLPAEGTSSTLAVQPLEESLALSPKERDVPLLLRDPTALLTQFILLLPLQLELRYFTCIVKILYNLLYFQVLAQLSCNMPERRRASWRYTADSGAGLNTLEGTLGIVIDMLEEGGQLYVEEYSDCGTPEEEGEGTSGSDNTKEPFISGSGEAGMSTWPTTSAASSAVPGTRPRPQPSRATSSGSSPNSQKCGTSSSGDEWGKREIELEVQWRCLPFLRVAALLRHHLYGESLPEIRADQEQSEFVRLVYFLELVTEGMPLDRFNAAVALNWACSEESDRREFPGRPEEIISGWCSELSAFAGRGRIAAARCLLEQHIRWQQPRLLRLPNLYDKVFQYYHGKQCGQCHSVPREATVCLLCGTLVCLKEPCCKEQNVCETVRHSIDCGAGTAMYLVVTSSLIMVIRGKRACLWGSVYLDSFGEEDRDLKRGKPLYLSPGRYQLLEQQWLAHRFDHTNKKWVWHHNAL</sequence>
<accession>A0A8K0JX09</accession>
<feature type="domain" description="E3 ubiquitin-protein ligase UBR-like C-terminal" evidence="4">
    <location>
        <begin position="866"/>
        <end position="1116"/>
    </location>
</feature>
<protein>
    <recommendedName>
        <fullName evidence="1">E3 ubiquitin-protein ligase</fullName>
        <ecNumber evidence="1">2.3.2.27</ecNumber>
    </recommendedName>
</protein>
<feature type="compositionally biased region" description="Low complexity" evidence="3">
    <location>
        <begin position="79"/>
        <end position="92"/>
    </location>
</feature>
<comment type="catalytic activity">
    <reaction evidence="1">
        <text>S-ubiquitinyl-[E2 ubiquitin-conjugating enzyme]-L-cysteine + [acceptor protein]-L-lysine = [E2 ubiquitin-conjugating enzyme]-L-cysteine + N(6)-ubiquitinyl-[acceptor protein]-L-lysine.</text>
        <dbReference type="EC" id="2.3.2.27"/>
    </reaction>
</comment>
<dbReference type="PANTHER" id="PTHR21497:SF39">
    <property type="entry name" value="E3 UBIQUITIN-PROTEIN LIGASE UBR3"/>
    <property type="match status" value="1"/>
</dbReference>
<keyword evidence="1" id="KW-0833">Ubl conjugation pathway</keyword>
<dbReference type="OrthoDB" id="15304at2759"/>
<dbReference type="UniPathway" id="UPA00143"/>
<comment type="pathway">
    <text evidence="1">Protein modification; protein ubiquitination.</text>
</comment>
<dbReference type="InterPro" id="IPR039164">
    <property type="entry name" value="UBR1-like"/>
</dbReference>
<keyword evidence="6" id="KW-1185">Reference proteome</keyword>
<feature type="compositionally biased region" description="Low complexity" evidence="3">
    <location>
        <begin position="155"/>
        <end position="166"/>
    </location>
</feature>
<dbReference type="GO" id="GO:0071596">
    <property type="term" value="P:ubiquitin-dependent protein catabolic process via the N-end rule pathway"/>
    <property type="evidence" value="ECO:0007669"/>
    <property type="project" value="UniProtKB-UniRule"/>
</dbReference>
<feature type="domain" description="E3 ubiquitin-protein ligase UBR-like C-terminal" evidence="4">
    <location>
        <begin position="531"/>
        <end position="755"/>
    </location>
</feature>
<comment type="function">
    <text evidence="1">Ubiquitin ligase protein which is a component of the N-end rule pathway. Recognizes and binds to proteins bearing specific N-terminal residues that are destabilizing according to the N-end rule, leading to their ubiquitination and subsequent degradation.</text>
</comment>
<keyword evidence="1" id="KW-0808">Transferase</keyword>
<keyword evidence="1" id="KW-0862">Zinc</keyword>
<dbReference type="SUPFAM" id="SSF57850">
    <property type="entry name" value="RING/U-box"/>
    <property type="match status" value="1"/>
</dbReference>
<dbReference type="GO" id="GO:0008270">
    <property type="term" value="F:zinc ion binding"/>
    <property type="evidence" value="ECO:0007669"/>
    <property type="project" value="UniProtKB-UniRule"/>
</dbReference>
<dbReference type="EMBL" id="KZ308170">
    <property type="protein sequence ID" value="KAG8223709.1"/>
    <property type="molecule type" value="Genomic_DNA"/>
</dbReference>